<organism evidence="2">
    <name type="scientific">Potato virus M</name>
    <dbReference type="NCBI Taxonomy" id="12167"/>
    <lineage>
        <taxon>Viruses</taxon>
        <taxon>Riboviria</taxon>
        <taxon>Orthornavirae</taxon>
        <taxon>Kitrinoviricota</taxon>
        <taxon>Alsuviricetes</taxon>
        <taxon>Tymovirales</taxon>
        <taxon>Betaflexiviridae</taxon>
        <taxon>Quinvirinae</taxon>
        <taxon>Carlavirus</taxon>
        <taxon>Carlavirus misolani</taxon>
    </lineage>
</organism>
<dbReference type="InterPro" id="IPR027351">
    <property type="entry name" value="(+)RNA_virus_helicase_core_dom"/>
</dbReference>
<protein>
    <submittedName>
        <fullName evidence="2">Triple gene block protein 1</fullName>
    </submittedName>
</protein>
<dbReference type="EMBL" id="KF561482">
    <property type="protein sequence ID" value="AGU27012.1"/>
    <property type="molecule type" value="Genomic_RNA"/>
</dbReference>
<dbReference type="GO" id="GO:0005524">
    <property type="term" value="F:ATP binding"/>
    <property type="evidence" value="ECO:0007669"/>
    <property type="project" value="InterPro"/>
</dbReference>
<dbReference type="PROSITE" id="PS51657">
    <property type="entry name" value="PSRV_HELICASE"/>
    <property type="match status" value="1"/>
</dbReference>
<gene>
    <name evidence="2" type="primary">TGB1</name>
</gene>
<sequence length="229" mass="25541">MDVIVDLLYKYKFERLTNKLVCPIVVHCVPGAGKSSLIRELLELDSRFCAYTAGVEDQPRLSGNWIKKWDGQQPEGKFVVLDEYTLLTEVPPVFALFGDPIQSNTSAVQRADFVCSVSRRFGSATCGLLRELGWDVRSEKADLVQVSDIYTKEPLGKVVFFEEEVGCLLRSHGVEALSLQEITGQTFEVVTFVTSENSPVVDRAAAYQCMTRHRTALYILCPDATYTAA</sequence>
<reference evidence="2" key="1">
    <citation type="submission" date="2013-08" db="EMBL/GenBank/DDBJ databases">
        <title>Genetic variation of Potato virus M infecting pepino in China: an evidence of recent introduction.</title>
        <authorList>
            <person name="Ge B."/>
            <person name="He Z."/>
            <person name="Wang H."/>
            <person name="Liu G."/>
            <person name="Li S."/>
        </authorList>
    </citation>
    <scope>NUCLEOTIDE SEQUENCE</scope>
    <source>
        <strain evidence="2">JL4-4-1</strain>
    </source>
</reference>
<evidence type="ECO:0000259" key="1">
    <source>
        <dbReference type="PROSITE" id="PS51657"/>
    </source>
</evidence>
<evidence type="ECO:0000313" key="2">
    <source>
        <dbReference type="EMBL" id="AGU27012.1"/>
    </source>
</evidence>
<accession>A0A1B0NDA7</accession>
<proteinExistence type="predicted"/>
<name>A0A1B0NDA7_9VIRU</name>
<feature type="domain" description="(+)RNA virus helicase C-terminal" evidence="1">
    <location>
        <begin position="1"/>
        <end position="229"/>
    </location>
</feature>
<dbReference type="Pfam" id="PF01443">
    <property type="entry name" value="Viral_helicase1"/>
    <property type="match status" value="1"/>
</dbReference>